<sequence>MPDDESPHSSSTSHSDHDNIYAAFHGLPGPHITISELCAQLSFILASTPNAGGAAARETFMDRFDSEWAELLSHFARRWLKQPIWELYLAGYNTSRFRGNMEETTTGRHENQPYESTPLEKSGVDLDGFNHTFDNETALRLLAIADPSFPKLLPLAANMTRRLHTIQAHARTAAESIALISSIVPQDLRSQAAASGGDESRDRLARWWTGGFDFHRWWTGDETAGGYSSAATRRAVGDMARLQRVLEAARAGVAETSLSAQKKKRPKTRGGGSDATAAWVTLGWRADCGGCNRDGPPHTDSRVVVAAATPVVVAYFVPSANTLFQGMEEAYWLLSAKKASAIRRREATLAEQEEASRLAWRKYDLEHGGGGGGAADDEEDYIDVHADEEGTRTCLTRDEVGARVRTRLRSDWSPKMLFGIAPGRD</sequence>
<dbReference type="Proteomes" id="UP001172101">
    <property type="component" value="Unassembled WGS sequence"/>
</dbReference>
<dbReference type="AlphaFoldDB" id="A0AA39ZR37"/>
<organism evidence="1 2">
    <name type="scientific">Lasiosphaeria miniovina</name>
    <dbReference type="NCBI Taxonomy" id="1954250"/>
    <lineage>
        <taxon>Eukaryota</taxon>
        <taxon>Fungi</taxon>
        <taxon>Dikarya</taxon>
        <taxon>Ascomycota</taxon>
        <taxon>Pezizomycotina</taxon>
        <taxon>Sordariomycetes</taxon>
        <taxon>Sordariomycetidae</taxon>
        <taxon>Sordariales</taxon>
        <taxon>Lasiosphaeriaceae</taxon>
        <taxon>Lasiosphaeria</taxon>
    </lineage>
</organism>
<evidence type="ECO:0000313" key="2">
    <source>
        <dbReference type="Proteomes" id="UP001172101"/>
    </source>
</evidence>
<keyword evidence="2" id="KW-1185">Reference proteome</keyword>
<gene>
    <name evidence="1" type="ORF">B0T26DRAFT_757959</name>
</gene>
<comment type="caution">
    <text evidence="1">The sequence shown here is derived from an EMBL/GenBank/DDBJ whole genome shotgun (WGS) entry which is preliminary data.</text>
</comment>
<reference evidence="1" key="1">
    <citation type="submission" date="2023-06" db="EMBL/GenBank/DDBJ databases">
        <title>Genome-scale phylogeny and comparative genomics of the fungal order Sordariales.</title>
        <authorList>
            <consortium name="Lawrence Berkeley National Laboratory"/>
            <person name="Hensen N."/>
            <person name="Bonometti L."/>
            <person name="Westerberg I."/>
            <person name="Brannstrom I.O."/>
            <person name="Guillou S."/>
            <person name="Cros-Aarteil S."/>
            <person name="Calhoun S."/>
            <person name="Haridas S."/>
            <person name="Kuo A."/>
            <person name="Mondo S."/>
            <person name="Pangilinan J."/>
            <person name="Riley R."/>
            <person name="LaButti K."/>
            <person name="Andreopoulos B."/>
            <person name="Lipzen A."/>
            <person name="Chen C."/>
            <person name="Yanf M."/>
            <person name="Daum C."/>
            <person name="Ng V."/>
            <person name="Clum A."/>
            <person name="Steindorff A."/>
            <person name="Ohm R."/>
            <person name="Martin F."/>
            <person name="Silar P."/>
            <person name="Natvig D."/>
            <person name="Lalanne C."/>
            <person name="Gautier V."/>
            <person name="Ament-velasquez S.L."/>
            <person name="Kruys A."/>
            <person name="Hutchinson M.I."/>
            <person name="Powell A.J."/>
            <person name="Barry K."/>
            <person name="Miller A.N."/>
            <person name="Grigoriev I.V."/>
            <person name="Debuchy R."/>
            <person name="Gladieux P."/>
            <person name="Thoren M.H."/>
            <person name="Johannesson H."/>
        </authorList>
    </citation>
    <scope>NUCLEOTIDE SEQUENCE</scope>
    <source>
        <strain evidence="1">SMH2392-1A</strain>
    </source>
</reference>
<dbReference type="GeneID" id="85329603"/>
<name>A0AA39ZR37_9PEZI</name>
<dbReference type="RefSeq" id="XP_060289658.1">
    <property type="nucleotide sequence ID" value="XM_060446333.1"/>
</dbReference>
<evidence type="ECO:0000313" key="1">
    <source>
        <dbReference type="EMBL" id="KAK0701994.1"/>
    </source>
</evidence>
<proteinExistence type="predicted"/>
<protein>
    <submittedName>
        <fullName evidence="1">Uncharacterized protein</fullName>
    </submittedName>
</protein>
<accession>A0AA39ZR37</accession>
<dbReference type="EMBL" id="JAUIRO010000009">
    <property type="protein sequence ID" value="KAK0701994.1"/>
    <property type="molecule type" value="Genomic_DNA"/>
</dbReference>